<organism evidence="1 2">
    <name type="scientific">Pannus brasiliensis CCIBt3594</name>
    <dbReference type="NCBI Taxonomy" id="1427578"/>
    <lineage>
        <taxon>Bacteria</taxon>
        <taxon>Bacillati</taxon>
        <taxon>Cyanobacteriota</taxon>
        <taxon>Cyanophyceae</taxon>
        <taxon>Oscillatoriophycideae</taxon>
        <taxon>Chroococcales</taxon>
        <taxon>Microcystaceae</taxon>
        <taxon>Pannus</taxon>
    </lineage>
</organism>
<dbReference type="RefSeq" id="WP_332864974.1">
    <property type="nucleotide sequence ID" value="NZ_JBAFSM010000016.1"/>
</dbReference>
<dbReference type="EMBL" id="JBAFSM010000016">
    <property type="protein sequence ID" value="MEG3437494.1"/>
    <property type="molecule type" value="Genomic_DNA"/>
</dbReference>
<name>A0AAW9QQX6_9CHRO</name>
<dbReference type="AlphaFoldDB" id="A0AAW9QQX6"/>
<accession>A0AAW9QQX6</accession>
<keyword evidence="2" id="KW-1185">Reference proteome</keyword>
<protein>
    <submittedName>
        <fullName evidence="1">Uncharacterized protein</fullName>
    </submittedName>
</protein>
<evidence type="ECO:0000313" key="2">
    <source>
        <dbReference type="Proteomes" id="UP001328733"/>
    </source>
</evidence>
<dbReference type="Proteomes" id="UP001328733">
    <property type="component" value="Unassembled WGS sequence"/>
</dbReference>
<proteinExistence type="predicted"/>
<comment type="caution">
    <text evidence="1">The sequence shown here is derived from an EMBL/GenBank/DDBJ whole genome shotgun (WGS) entry which is preliminary data.</text>
</comment>
<gene>
    <name evidence="1" type="ORF">V0288_10220</name>
</gene>
<sequence length="73" mass="8132">MTADNPELEDDLRAEYDLTRLRIRRLGAARKGFGGTVTQQLNAVYAEEDSHLASALAQLQTRTLSEDNDDINP</sequence>
<reference evidence="1 2" key="1">
    <citation type="submission" date="2024-01" db="EMBL/GenBank/DDBJ databases">
        <title>Genomic insights into the taxonomy and metabolism of the cyanobacterium Pannus brasiliensis CCIBt3594.</title>
        <authorList>
            <person name="Machado M."/>
            <person name="Botero N.B."/>
            <person name="Andreote A.P.D."/>
            <person name="Feitosa A.M.T."/>
            <person name="Popin R."/>
            <person name="Sivonen K."/>
            <person name="Fiore M.F."/>
        </authorList>
    </citation>
    <scope>NUCLEOTIDE SEQUENCE [LARGE SCALE GENOMIC DNA]</scope>
    <source>
        <strain evidence="1 2">CCIBt3594</strain>
    </source>
</reference>
<evidence type="ECO:0000313" key="1">
    <source>
        <dbReference type="EMBL" id="MEG3437494.1"/>
    </source>
</evidence>